<dbReference type="AlphaFoldDB" id="A0A6G1EV94"/>
<reference evidence="1 2" key="1">
    <citation type="submission" date="2019-11" db="EMBL/GenBank/DDBJ databases">
        <title>Whole genome sequence of Oryza granulata.</title>
        <authorList>
            <person name="Li W."/>
        </authorList>
    </citation>
    <scope>NUCLEOTIDE SEQUENCE [LARGE SCALE GENOMIC DNA]</scope>
    <source>
        <strain evidence="2">cv. Menghai</strain>
        <tissue evidence="1">Leaf</tissue>
    </source>
</reference>
<evidence type="ECO:0000313" key="1">
    <source>
        <dbReference type="EMBL" id="KAF0928525.1"/>
    </source>
</evidence>
<gene>
    <name evidence="1" type="ORF">E2562_004147</name>
</gene>
<evidence type="ECO:0000313" key="2">
    <source>
        <dbReference type="Proteomes" id="UP000479710"/>
    </source>
</evidence>
<proteinExistence type="predicted"/>
<accession>A0A6G1EV94</accession>
<feature type="non-terminal residue" evidence="1">
    <location>
        <position position="1"/>
    </location>
</feature>
<dbReference type="Proteomes" id="UP000479710">
    <property type="component" value="Unassembled WGS sequence"/>
</dbReference>
<organism evidence="1 2">
    <name type="scientific">Oryza meyeriana var. granulata</name>
    <dbReference type="NCBI Taxonomy" id="110450"/>
    <lineage>
        <taxon>Eukaryota</taxon>
        <taxon>Viridiplantae</taxon>
        <taxon>Streptophyta</taxon>
        <taxon>Embryophyta</taxon>
        <taxon>Tracheophyta</taxon>
        <taxon>Spermatophyta</taxon>
        <taxon>Magnoliopsida</taxon>
        <taxon>Liliopsida</taxon>
        <taxon>Poales</taxon>
        <taxon>Poaceae</taxon>
        <taxon>BOP clade</taxon>
        <taxon>Oryzoideae</taxon>
        <taxon>Oryzeae</taxon>
        <taxon>Oryzinae</taxon>
        <taxon>Oryza</taxon>
        <taxon>Oryza meyeriana</taxon>
    </lineage>
</organism>
<protein>
    <submittedName>
        <fullName evidence="1">Uncharacterized protein</fullName>
    </submittedName>
</protein>
<comment type="caution">
    <text evidence="1">The sequence shown here is derived from an EMBL/GenBank/DDBJ whole genome shotgun (WGS) entry which is preliminary data.</text>
</comment>
<dbReference type="EMBL" id="SPHZ02000002">
    <property type="protein sequence ID" value="KAF0928525.1"/>
    <property type="molecule type" value="Genomic_DNA"/>
</dbReference>
<name>A0A6G1EV94_9ORYZ</name>
<keyword evidence="2" id="KW-1185">Reference proteome</keyword>
<sequence>NPSKPRMFNKAKMKFLQNNHPYKFYKCYIRRSRDTTNFKPLGVPGVREASTDW</sequence>